<accession>A0A2I1C7J3</accession>
<comment type="caution">
    <text evidence="1">The sequence shown here is derived from an EMBL/GenBank/DDBJ whole genome shotgun (WGS) entry which is preliminary data.</text>
</comment>
<dbReference type="Proteomes" id="UP000234474">
    <property type="component" value="Unassembled WGS sequence"/>
</dbReference>
<dbReference type="EMBL" id="MSZS01000004">
    <property type="protein sequence ID" value="PKX93617.1"/>
    <property type="molecule type" value="Genomic_DNA"/>
</dbReference>
<dbReference type="VEuPathDB" id="FungiDB:P174DRAFT_430615"/>
<dbReference type="AlphaFoldDB" id="A0A2I1C7J3"/>
<gene>
    <name evidence="1" type="ORF">P174DRAFT_430615</name>
</gene>
<sequence length="104" mass="12298">MWESFRDLLYRNPNHRFTEDLLKTGLMQEKLAYQIKDSLRRGWYDGTGLNKDESCIFRKFRVPSKQAWNPESLPPWWCPPVSLLACSNAHSYITPHSVYIKPPQ</sequence>
<dbReference type="RefSeq" id="XP_024682212.1">
    <property type="nucleotide sequence ID" value="XM_024825643.1"/>
</dbReference>
<dbReference type="GeneID" id="36532968"/>
<dbReference type="OrthoDB" id="4503125at2759"/>
<organism evidence="1 2">
    <name type="scientific">Aspergillus novofumigatus (strain IBT 16806)</name>
    <dbReference type="NCBI Taxonomy" id="1392255"/>
    <lineage>
        <taxon>Eukaryota</taxon>
        <taxon>Fungi</taxon>
        <taxon>Dikarya</taxon>
        <taxon>Ascomycota</taxon>
        <taxon>Pezizomycotina</taxon>
        <taxon>Eurotiomycetes</taxon>
        <taxon>Eurotiomycetidae</taxon>
        <taxon>Eurotiales</taxon>
        <taxon>Aspergillaceae</taxon>
        <taxon>Aspergillus</taxon>
        <taxon>Aspergillus subgen. Fumigati</taxon>
    </lineage>
</organism>
<evidence type="ECO:0000313" key="2">
    <source>
        <dbReference type="Proteomes" id="UP000234474"/>
    </source>
</evidence>
<protein>
    <submittedName>
        <fullName evidence="1">Uncharacterized protein</fullName>
    </submittedName>
</protein>
<name>A0A2I1C7J3_ASPN1</name>
<evidence type="ECO:0000313" key="1">
    <source>
        <dbReference type="EMBL" id="PKX93617.1"/>
    </source>
</evidence>
<keyword evidence="2" id="KW-1185">Reference proteome</keyword>
<proteinExistence type="predicted"/>
<reference evidence="2" key="1">
    <citation type="journal article" date="2018" name="Proc. Natl. Acad. Sci. U.S.A.">
        <title>Linking secondary metabolites to gene clusters through genome sequencing of six diverse Aspergillus species.</title>
        <authorList>
            <person name="Kaerboelling I."/>
            <person name="Vesth T.C."/>
            <person name="Frisvad J.C."/>
            <person name="Nybo J.L."/>
            <person name="Theobald S."/>
            <person name="Kuo A."/>
            <person name="Bowyer P."/>
            <person name="Matsuda Y."/>
            <person name="Mondo S."/>
            <person name="Lyhne E.K."/>
            <person name="Kogle M.E."/>
            <person name="Clum A."/>
            <person name="Lipzen A."/>
            <person name="Salamov A."/>
            <person name="Ngan C.Y."/>
            <person name="Daum C."/>
            <person name="Chiniquy J."/>
            <person name="Barry K."/>
            <person name="LaButti K."/>
            <person name="Haridas S."/>
            <person name="Simmons B.A."/>
            <person name="Magnuson J.K."/>
            <person name="Mortensen U.H."/>
            <person name="Larsen T.O."/>
            <person name="Grigoriev I.V."/>
            <person name="Baker S.E."/>
            <person name="Andersen M.R."/>
        </authorList>
    </citation>
    <scope>NUCLEOTIDE SEQUENCE [LARGE SCALE GENOMIC DNA]</scope>
    <source>
        <strain evidence="2">IBT 16806</strain>
    </source>
</reference>